<dbReference type="Proteomes" id="UP001295794">
    <property type="component" value="Unassembled WGS sequence"/>
</dbReference>
<reference evidence="2" key="1">
    <citation type="submission" date="2023-11" db="EMBL/GenBank/DDBJ databases">
        <authorList>
            <person name="De Vega J J."/>
            <person name="De Vega J J."/>
        </authorList>
    </citation>
    <scope>NUCLEOTIDE SEQUENCE</scope>
</reference>
<name>A0AAD2HPC2_9AGAR</name>
<feature type="compositionally biased region" description="Basic and acidic residues" evidence="1">
    <location>
        <begin position="55"/>
        <end position="73"/>
    </location>
</feature>
<protein>
    <submittedName>
        <fullName evidence="2">Uncharacterized protein</fullName>
    </submittedName>
</protein>
<proteinExistence type="predicted"/>
<keyword evidence="4" id="KW-1185">Reference proteome</keyword>
<evidence type="ECO:0000313" key="3">
    <source>
        <dbReference type="EMBL" id="CAK5279653.1"/>
    </source>
</evidence>
<sequence length="119" mass="13003">LRSRDFCSSSEERTRMSPPSNHTKFQELLPRTTHHPPCSRTYGEINIPEPNSHVGEGHTRREGRSADSTDRHAQSLSGLSPRVGLPDHELSHGLTLSVGACKASQFQHCSGGSGPQHGR</sequence>
<dbReference type="EMBL" id="CAVNYO010000439">
    <property type="protein sequence ID" value="CAK5279653.1"/>
    <property type="molecule type" value="Genomic_DNA"/>
</dbReference>
<dbReference type="EMBL" id="CAVNYO010000438">
    <property type="protein sequence ID" value="CAK5279643.1"/>
    <property type="molecule type" value="Genomic_DNA"/>
</dbReference>
<evidence type="ECO:0000313" key="2">
    <source>
        <dbReference type="EMBL" id="CAK5279643.1"/>
    </source>
</evidence>
<evidence type="ECO:0000313" key="4">
    <source>
        <dbReference type="Proteomes" id="UP001295794"/>
    </source>
</evidence>
<feature type="non-terminal residue" evidence="2">
    <location>
        <position position="1"/>
    </location>
</feature>
<comment type="caution">
    <text evidence="2">The sequence shown here is derived from an EMBL/GenBank/DDBJ whole genome shotgun (WGS) entry which is preliminary data.</text>
</comment>
<dbReference type="AlphaFoldDB" id="A0AAD2HPC2"/>
<evidence type="ECO:0000256" key="1">
    <source>
        <dbReference type="SAM" id="MobiDB-lite"/>
    </source>
</evidence>
<accession>A0AAD2HPC2</accession>
<gene>
    <name evidence="2" type="ORF">MYCIT1_LOCUS29799</name>
    <name evidence="3" type="ORF">MYCIT1_LOCUS29822</name>
</gene>
<organism evidence="2 4">
    <name type="scientific">Mycena citricolor</name>
    <dbReference type="NCBI Taxonomy" id="2018698"/>
    <lineage>
        <taxon>Eukaryota</taxon>
        <taxon>Fungi</taxon>
        <taxon>Dikarya</taxon>
        <taxon>Basidiomycota</taxon>
        <taxon>Agaricomycotina</taxon>
        <taxon>Agaricomycetes</taxon>
        <taxon>Agaricomycetidae</taxon>
        <taxon>Agaricales</taxon>
        <taxon>Marasmiineae</taxon>
        <taxon>Mycenaceae</taxon>
        <taxon>Mycena</taxon>
    </lineage>
</organism>
<feature type="region of interest" description="Disordered" evidence="1">
    <location>
        <begin position="1"/>
        <end position="89"/>
    </location>
</feature>